<dbReference type="SUPFAM" id="SSF51735">
    <property type="entry name" value="NAD(P)-binding Rossmann-fold domains"/>
    <property type="match status" value="1"/>
</dbReference>
<dbReference type="Gene3D" id="3.40.50.720">
    <property type="entry name" value="NAD(P)-binding Rossmann-like Domain"/>
    <property type="match status" value="1"/>
</dbReference>
<feature type="domain" description="Enoyl reductase (ER)" evidence="4">
    <location>
        <begin position="21"/>
        <end position="345"/>
    </location>
</feature>
<dbReference type="Gene3D" id="3.90.180.10">
    <property type="entry name" value="Medium-chain alcohol dehydrogenases, catalytic domain"/>
    <property type="match status" value="1"/>
</dbReference>
<reference evidence="5" key="2">
    <citation type="submission" date="2023-06" db="EMBL/GenBank/DDBJ databases">
        <authorList>
            <consortium name="Lawrence Berkeley National Laboratory"/>
            <person name="Haridas S."/>
            <person name="Hensen N."/>
            <person name="Bonometti L."/>
            <person name="Westerberg I."/>
            <person name="Brannstrom I.O."/>
            <person name="Guillou S."/>
            <person name="Cros-Aarteil S."/>
            <person name="Calhoun S."/>
            <person name="Kuo A."/>
            <person name="Mondo S."/>
            <person name="Pangilinan J."/>
            <person name="Riley R."/>
            <person name="Labutti K."/>
            <person name="Andreopoulos B."/>
            <person name="Lipzen A."/>
            <person name="Chen C."/>
            <person name="Yanf M."/>
            <person name="Daum C."/>
            <person name="Ng V."/>
            <person name="Clum A."/>
            <person name="Steindorff A."/>
            <person name="Ohm R."/>
            <person name="Martin F."/>
            <person name="Silar P."/>
            <person name="Natvig D."/>
            <person name="Lalanne C."/>
            <person name="Gautier V."/>
            <person name="Ament-Velasquez S.L."/>
            <person name="Kruys A."/>
            <person name="Hutchinson M.I."/>
            <person name="Powell A.J."/>
            <person name="Barry K."/>
            <person name="Miller A.N."/>
            <person name="Grigoriev I.V."/>
            <person name="Debuchy R."/>
            <person name="Gladieux P."/>
            <person name="Thoren M.H."/>
            <person name="Johannesson H."/>
        </authorList>
    </citation>
    <scope>NUCLEOTIDE SEQUENCE</scope>
    <source>
        <strain evidence="5">CBS 958.72</strain>
    </source>
</reference>
<reference evidence="5" key="1">
    <citation type="journal article" date="2023" name="Mol. Phylogenet. Evol.">
        <title>Genome-scale phylogeny and comparative genomics of the fungal order Sordariales.</title>
        <authorList>
            <person name="Hensen N."/>
            <person name="Bonometti L."/>
            <person name="Westerberg I."/>
            <person name="Brannstrom I.O."/>
            <person name="Guillou S."/>
            <person name="Cros-Aarteil S."/>
            <person name="Calhoun S."/>
            <person name="Haridas S."/>
            <person name="Kuo A."/>
            <person name="Mondo S."/>
            <person name="Pangilinan J."/>
            <person name="Riley R."/>
            <person name="LaButti K."/>
            <person name="Andreopoulos B."/>
            <person name="Lipzen A."/>
            <person name="Chen C."/>
            <person name="Yan M."/>
            <person name="Daum C."/>
            <person name="Ng V."/>
            <person name="Clum A."/>
            <person name="Steindorff A."/>
            <person name="Ohm R.A."/>
            <person name="Martin F."/>
            <person name="Silar P."/>
            <person name="Natvig D.O."/>
            <person name="Lalanne C."/>
            <person name="Gautier V."/>
            <person name="Ament-Velasquez S.L."/>
            <person name="Kruys A."/>
            <person name="Hutchinson M.I."/>
            <person name="Powell A.J."/>
            <person name="Barry K."/>
            <person name="Miller A.N."/>
            <person name="Grigoriev I.V."/>
            <person name="Debuchy R."/>
            <person name="Gladieux P."/>
            <person name="Hiltunen Thoren M."/>
            <person name="Johannesson H."/>
        </authorList>
    </citation>
    <scope>NUCLEOTIDE SEQUENCE</scope>
    <source>
        <strain evidence="5">CBS 958.72</strain>
    </source>
</reference>
<dbReference type="EMBL" id="JAULSN010000003">
    <property type="protein sequence ID" value="KAK3376773.1"/>
    <property type="molecule type" value="Genomic_DNA"/>
</dbReference>
<protein>
    <recommendedName>
        <fullName evidence="2">Dehydrogenase FUB6</fullName>
    </recommendedName>
    <alternativeName>
        <fullName evidence="3">Fusaric acid biosynthesis protein 6</fullName>
    </alternativeName>
</protein>
<dbReference type="GO" id="GO:0016628">
    <property type="term" value="F:oxidoreductase activity, acting on the CH-CH group of donors, NAD or NADP as acceptor"/>
    <property type="evidence" value="ECO:0007669"/>
    <property type="project" value="InterPro"/>
</dbReference>
<keyword evidence="6" id="KW-1185">Reference proteome</keyword>
<dbReference type="AlphaFoldDB" id="A0AAE0KHB6"/>
<dbReference type="Proteomes" id="UP001287356">
    <property type="component" value="Unassembled WGS sequence"/>
</dbReference>
<dbReference type="InterPro" id="IPR041694">
    <property type="entry name" value="ADH_N_2"/>
</dbReference>
<dbReference type="InterPro" id="IPR013149">
    <property type="entry name" value="ADH-like_C"/>
</dbReference>
<comment type="caution">
    <text evidence="5">The sequence shown here is derived from an EMBL/GenBank/DDBJ whole genome shotgun (WGS) entry which is preliminary data.</text>
</comment>
<dbReference type="SMART" id="SM00829">
    <property type="entry name" value="PKS_ER"/>
    <property type="match status" value="1"/>
</dbReference>
<sequence>MARQSLQIELAERPKGSIVPGQTFRQRTVAAPTEADLKDGQLLLESLYLSLDPAMRGWLNDRRSYVPPVGIGEVMRGNAISRVIASKSAKARAGDIVVATIGFREVAILPETLVEPPFPLPPNGKLTDLLGVLGPTGLTAYFGMTRIGQPRPGDTVVVSAAAGATGSVAAQIAKISGARVVGTVGSDEKVRWLKEELGLDEALNYKDPDFKTKFKEATPGYIDVFFDNGRFPYLGGEQLDMALGRAKKNARFVMCGGISGYNAESPYGLKASYSQINISSVIAQRIRMEGFIVFDHIPEYPAARQQLARWLAEGKIQRKETVVPGGLAVAEGALSRLFQGGNTGKCSEPVRRGTESSNFGPGKLLVEVKSPDKVSKL</sequence>
<dbReference type="Pfam" id="PF00107">
    <property type="entry name" value="ADH_zinc_N"/>
    <property type="match status" value="1"/>
</dbReference>
<evidence type="ECO:0000256" key="1">
    <source>
        <dbReference type="ARBA" id="ARBA00023002"/>
    </source>
</evidence>
<dbReference type="Pfam" id="PF16884">
    <property type="entry name" value="ADH_N_2"/>
    <property type="match status" value="1"/>
</dbReference>
<dbReference type="FunFam" id="3.40.50.720:FF:000121">
    <property type="entry name" value="Prostaglandin reductase 2"/>
    <property type="match status" value="1"/>
</dbReference>
<dbReference type="PANTHER" id="PTHR43205:SF42">
    <property type="entry name" value="ALCOHOL DEHYDROGENASE, ZINC-CONTAINING (AFU_ORTHOLOGUE AFUA_7G04530)"/>
    <property type="match status" value="1"/>
</dbReference>
<dbReference type="InterPro" id="IPR036291">
    <property type="entry name" value="NAD(P)-bd_dom_sf"/>
</dbReference>
<accession>A0AAE0KHB6</accession>
<dbReference type="InterPro" id="IPR020843">
    <property type="entry name" value="ER"/>
</dbReference>
<dbReference type="PANTHER" id="PTHR43205">
    <property type="entry name" value="PROSTAGLANDIN REDUCTASE"/>
    <property type="match status" value="1"/>
</dbReference>
<organism evidence="5 6">
    <name type="scientific">Lasiosphaeria ovina</name>
    <dbReference type="NCBI Taxonomy" id="92902"/>
    <lineage>
        <taxon>Eukaryota</taxon>
        <taxon>Fungi</taxon>
        <taxon>Dikarya</taxon>
        <taxon>Ascomycota</taxon>
        <taxon>Pezizomycotina</taxon>
        <taxon>Sordariomycetes</taxon>
        <taxon>Sordariomycetidae</taxon>
        <taxon>Sordariales</taxon>
        <taxon>Lasiosphaeriaceae</taxon>
        <taxon>Lasiosphaeria</taxon>
    </lineage>
</organism>
<dbReference type="SUPFAM" id="SSF50129">
    <property type="entry name" value="GroES-like"/>
    <property type="match status" value="1"/>
</dbReference>
<dbReference type="CDD" id="cd05288">
    <property type="entry name" value="PGDH"/>
    <property type="match status" value="1"/>
</dbReference>
<dbReference type="InterPro" id="IPR045010">
    <property type="entry name" value="MDR_fam"/>
</dbReference>
<name>A0AAE0KHB6_9PEZI</name>
<keyword evidence="1" id="KW-0560">Oxidoreductase</keyword>
<evidence type="ECO:0000313" key="5">
    <source>
        <dbReference type="EMBL" id="KAK3376773.1"/>
    </source>
</evidence>
<gene>
    <name evidence="5" type="ORF">B0T24DRAFT_656626</name>
</gene>
<evidence type="ECO:0000259" key="4">
    <source>
        <dbReference type="SMART" id="SM00829"/>
    </source>
</evidence>
<evidence type="ECO:0000256" key="3">
    <source>
        <dbReference type="ARBA" id="ARBA00083301"/>
    </source>
</evidence>
<dbReference type="InterPro" id="IPR011032">
    <property type="entry name" value="GroES-like_sf"/>
</dbReference>
<proteinExistence type="predicted"/>
<evidence type="ECO:0000256" key="2">
    <source>
        <dbReference type="ARBA" id="ARBA00069006"/>
    </source>
</evidence>
<evidence type="ECO:0000313" key="6">
    <source>
        <dbReference type="Proteomes" id="UP001287356"/>
    </source>
</evidence>